<dbReference type="GO" id="GO:0005737">
    <property type="term" value="C:cytoplasm"/>
    <property type="evidence" value="ECO:0007669"/>
    <property type="project" value="UniProtKB-SubCell"/>
</dbReference>
<organism evidence="9 10">
    <name type="scientific">Aquisalimonas asiatica</name>
    <dbReference type="NCBI Taxonomy" id="406100"/>
    <lineage>
        <taxon>Bacteria</taxon>
        <taxon>Pseudomonadati</taxon>
        <taxon>Pseudomonadota</taxon>
        <taxon>Gammaproteobacteria</taxon>
        <taxon>Chromatiales</taxon>
        <taxon>Ectothiorhodospiraceae</taxon>
        <taxon>Aquisalimonas</taxon>
    </lineage>
</organism>
<dbReference type="Proteomes" id="UP000199657">
    <property type="component" value="Unassembled WGS sequence"/>
</dbReference>
<dbReference type="AlphaFoldDB" id="A0A1H8S9Q1"/>
<dbReference type="PROSITE" id="PS51096">
    <property type="entry name" value="PTS_EIIA_TYPE_4"/>
    <property type="match status" value="1"/>
</dbReference>
<keyword evidence="2" id="KW-0813">Transport</keyword>
<dbReference type="InterPro" id="IPR004701">
    <property type="entry name" value="PTS_EIIA_man-typ"/>
</dbReference>
<dbReference type="OrthoDB" id="7065728at2"/>
<dbReference type="Pfam" id="PF03610">
    <property type="entry name" value="EIIA-man"/>
    <property type="match status" value="1"/>
</dbReference>
<dbReference type="STRING" id="406100.SAMN04488052_102615"/>
<dbReference type="SUPFAM" id="SSF53062">
    <property type="entry name" value="PTS system fructose IIA component-like"/>
    <property type="match status" value="1"/>
</dbReference>
<dbReference type="GO" id="GO:0016301">
    <property type="term" value="F:kinase activity"/>
    <property type="evidence" value="ECO:0007669"/>
    <property type="project" value="UniProtKB-KW"/>
</dbReference>
<evidence type="ECO:0000259" key="8">
    <source>
        <dbReference type="PROSITE" id="PS51096"/>
    </source>
</evidence>
<keyword evidence="6" id="KW-0598">Phosphotransferase system</keyword>
<keyword evidence="7" id="KW-0418">Kinase</keyword>
<reference evidence="9 10" key="1">
    <citation type="submission" date="2016-10" db="EMBL/GenBank/DDBJ databases">
        <authorList>
            <person name="de Groot N.N."/>
        </authorList>
    </citation>
    <scope>NUCLEOTIDE SEQUENCE [LARGE SCALE GENOMIC DNA]</scope>
    <source>
        <strain evidence="9 10">CGMCC 1.6291</strain>
    </source>
</reference>
<keyword evidence="5" id="KW-0808">Transferase</keyword>
<dbReference type="InterPro" id="IPR033887">
    <property type="entry name" value="PTS_IIA_man"/>
</dbReference>
<evidence type="ECO:0000313" key="9">
    <source>
        <dbReference type="EMBL" id="SEO75287.1"/>
    </source>
</evidence>
<dbReference type="EMBL" id="FOEG01000002">
    <property type="protein sequence ID" value="SEO75287.1"/>
    <property type="molecule type" value="Genomic_DNA"/>
</dbReference>
<evidence type="ECO:0000256" key="7">
    <source>
        <dbReference type="ARBA" id="ARBA00022777"/>
    </source>
</evidence>
<comment type="subcellular location">
    <subcellularLocation>
        <location evidence="1">Cytoplasm</location>
    </subcellularLocation>
</comment>
<evidence type="ECO:0000256" key="5">
    <source>
        <dbReference type="ARBA" id="ARBA00022679"/>
    </source>
</evidence>
<sequence>MSVGILLVTHNRIGCELLETAKETLGFCPLQTRALGVLQDMDPAEMMRHAEAIVDELDDGDGVLVLTDAYGSTPSNVASSLASDQRITVVAGVNLPMLLRIFNYPGLHLAELADKALTGGQDGVLLVERFRTRKEL</sequence>
<dbReference type="CDD" id="cd00006">
    <property type="entry name" value="PTS_IIA_man"/>
    <property type="match status" value="1"/>
</dbReference>
<evidence type="ECO:0000256" key="4">
    <source>
        <dbReference type="ARBA" id="ARBA00022597"/>
    </source>
</evidence>
<dbReference type="Gene3D" id="3.40.50.510">
    <property type="entry name" value="Phosphotransferase system, mannose-type IIA component"/>
    <property type="match status" value="1"/>
</dbReference>
<dbReference type="InterPro" id="IPR051471">
    <property type="entry name" value="Bacterial_PTS_sugar_comp"/>
</dbReference>
<dbReference type="GO" id="GO:0009401">
    <property type="term" value="P:phosphoenolpyruvate-dependent sugar phosphotransferase system"/>
    <property type="evidence" value="ECO:0007669"/>
    <property type="project" value="UniProtKB-KW"/>
</dbReference>
<accession>A0A1H8S9Q1</accession>
<dbReference type="InterPro" id="IPR036662">
    <property type="entry name" value="PTS_EIIA_man-typ_sf"/>
</dbReference>
<keyword evidence="4" id="KW-0762">Sugar transport</keyword>
<evidence type="ECO:0000256" key="1">
    <source>
        <dbReference type="ARBA" id="ARBA00004496"/>
    </source>
</evidence>
<evidence type="ECO:0000256" key="2">
    <source>
        <dbReference type="ARBA" id="ARBA00022448"/>
    </source>
</evidence>
<dbReference type="PANTHER" id="PTHR33799">
    <property type="entry name" value="PTS PERMEASE-RELATED-RELATED"/>
    <property type="match status" value="1"/>
</dbReference>
<name>A0A1H8S9Q1_9GAMM</name>
<feature type="domain" description="PTS EIIA type-4" evidence="8">
    <location>
        <begin position="2"/>
        <end position="124"/>
    </location>
</feature>
<gene>
    <name evidence="9" type="ORF">SAMN04488052_102615</name>
</gene>
<evidence type="ECO:0000256" key="6">
    <source>
        <dbReference type="ARBA" id="ARBA00022683"/>
    </source>
</evidence>
<dbReference type="RefSeq" id="WP_091641692.1">
    <property type="nucleotide sequence ID" value="NZ_FOEG01000002.1"/>
</dbReference>
<evidence type="ECO:0000313" key="10">
    <source>
        <dbReference type="Proteomes" id="UP000199657"/>
    </source>
</evidence>
<keyword evidence="10" id="KW-1185">Reference proteome</keyword>
<dbReference type="PANTHER" id="PTHR33799:SF1">
    <property type="entry name" value="PTS SYSTEM MANNOSE-SPECIFIC EIIAB COMPONENT-RELATED"/>
    <property type="match status" value="1"/>
</dbReference>
<proteinExistence type="predicted"/>
<evidence type="ECO:0000256" key="3">
    <source>
        <dbReference type="ARBA" id="ARBA00022490"/>
    </source>
</evidence>
<keyword evidence="3" id="KW-0963">Cytoplasm</keyword>
<protein>
    <submittedName>
        <fullName evidence="9">PTS system, ascorbate-specific IIA component</fullName>
    </submittedName>
</protein>
<dbReference type="GO" id="GO:0016020">
    <property type="term" value="C:membrane"/>
    <property type="evidence" value="ECO:0007669"/>
    <property type="project" value="InterPro"/>
</dbReference>